<keyword evidence="7 12" id="KW-1133">Transmembrane helix</keyword>
<accession>A0ABT3MY13</accession>
<evidence type="ECO:0000256" key="11">
    <source>
        <dbReference type="ARBA" id="ARBA00023201"/>
    </source>
</evidence>
<evidence type="ECO:0000256" key="1">
    <source>
        <dbReference type="ARBA" id="ARBA00004651"/>
    </source>
</evidence>
<evidence type="ECO:0000256" key="2">
    <source>
        <dbReference type="ARBA" id="ARBA00007367"/>
    </source>
</evidence>
<dbReference type="Gene3D" id="6.10.140.1330">
    <property type="match status" value="1"/>
</dbReference>
<evidence type="ECO:0000256" key="4">
    <source>
        <dbReference type="ARBA" id="ARBA00022449"/>
    </source>
</evidence>
<feature type="transmembrane region" description="Helical" evidence="12">
    <location>
        <begin position="313"/>
        <end position="338"/>
    </location>
</feature>
<evidence type="ECO:0000313" key="15">
    <source>
        <dbReference type="Proteomes" id="UP001209854"/>
    </source>
</evidence>
<dbReference type="InterPro" id="IPR004709">
    <property type="entry name" value="NaH_exchanger"/>
</dbReference>
<evidence type="ECO:0000256" key="10">
    <source>
        <dbReference type="ARBA" id="ARBA00023136"/>
    </source>
</evidence>
<keyword evidence="5" id="KW-1003">Cell membrane</keyword>
<proteinExistence type="inferred from homology"/>
<dbReference type="InterPro" id="IPR018422">
    <property type="entry name" value="Cation/H_exchanger_CPA1"/>
</dbReference>
<sequence>MHAASLAIPVLILSGLLLIATSSAILLKRLRFPYTIGLVVIGMVLGIAAQYADQLELALKVDLSHDLIMYVLLPILIFDAAINIKPPSLFREMGVILNLAVIGVVLSMLVVGALLNWLTPLSLASAMLFGALISATDPVAVIALFKEVGAPERLSMLMDSESLFNDASAIVIFGIVLAVVQSGSGVSAGVLLEGIGAFIKVFFGGILVGSAMGVAMRWLMKLSKGVPFAQIAFTTILAYGSFIIADHVLGVSGVMSTIAAGIITRSSSSTVLSEEVRGFLRPYWELLSFIVNSLIFLLLGLKENLLFRNFDYLLTNYHFFLVAIFAVLAGRLAAVYLLLPASNRLAFCRSVDGKSMAVMFWGGLRGVVPVALMLLIPDTLPDKELIIDLTLVVILFSLLIQGTTVNWLMKKLNVCQQYHIRRAAMKKLGA</sequence>
<feature type="domain" description="Cation/H+ exchanger transmembrane" evidence="13">
    <location>
        <begin position="18"/>
        <end position="411"/>
    </location>
</feature>
<dbReference type="EMBL" id="JAPFCC010000001">
    <property type="protein sequence ID" value="MCW7554269.1"/>
    <property type="molecule type" value="Genomic_DNA"/>
</dbReference>
<evidence type="ECO:0000256" key="5">
    <source>
        <dbReference type="ARBA" id="ARBA00022475"/>
    </source>
</evidence>
<organism evidence="14 15">
    <name type="scientific">Endozoicomonas gorgoniicola</name>
    <dbReference type="NCBI Taxonomy" id="1234144"/>
    <lineage>
        <taxon>Bacteria</taxon>
        <taxon>Pseudomonadati</taxon>
        <taxon>Pseudomonadota</taxon>
        <taxon>Gammaproteobacteria</taxon>
        <taxon>Oceanospirillales</taxon>
        <taxon>Endozoicomonadaceae</taxon>
        <taxon>Endozoicomonas</taxon>
    </lineage>
</organism>
<keyword evidence="10 12" id="KW-0472">Membrane</keyword>
<feature type="transmembrane region" description="Helical" evidence="12">
    <location>
        <begin position="358"/>
        <end position="377"/>
    </location>
</feature>
<keyword evidence="4" id="KW-0050">Antiport</keyword>
<evidence type="ECO:0000259" key="13">
    <source>
        <dbReference type="Pfam" id="PF00999"/>
    </source>
</evidence>
<evidence type="ECO:0000256" key="8">
    <source>
        <dbReference type="ARBA" id="ARBA00023053"/>
    </source>
</evidence>
<feature type="transmembrane region" description="Helical" evidence="12">
    <location>
        <begin position="34"/>
        <end position="52"/>
    </location>
</feature>
<reference evidence="14 15" key="1">
    <citation type="submission" date="2022-10" db="EMBL/GenBank/DDBJ databases">
        <title>High-quality genome sequences of two octocoral-associated bacteria, Endozoicomonas euniceicola EF212 and Endozoicomonas gorgoniicola PS125.</title>
        <authorList>
            <person name="Chiou Y.-J."/>
            <person name="Chen Y.-H."/>
        </authorList>
    </citation>
    <scope>NUCLEOTIDE SEQUENCE [LARGE SCALE GENOMIC DNA]</scope>
    <source>
        <strain evidence="14 15">PS125</strain>
    </source>
</reference>
<protein>
    <submittedName>
        <fullName evidence="14">Sodium:proton antiporter</fullName>
    </submittedName>
</protein>
<comment type="caution">
    <text evidence="14">The sequence shown here is derived from an EMBL/GenBank/DDBJ whole genome shotgun (WGS) entry which is preliminary data.</text>
</comment>
<evidence type="ECO:0000256" key="7">
    <source>
        <dbReference type="ARBA" id="ARBA00022989"/>
    </source>
</evidence>
<keyword evidence="15" id="KW-1185">Reference proteome</keyword>
<evidence type="ECO:0000256" key="6">
    <source>
        <dbReference type="ARBA" id="ARBA00022692"/>
    </source>
</evidence>
<dbReference type="Pfam" id="PF00999">
    <property type="entry name" value="Na_H_Exchanger"/>
    <property type="match status" value="1"/>
</dbReference>
<feature type="transmembrane region" description="Helical" evidence="12">
    <location>
        <begin position="96"/>
        <end position="118"/>
    </location>
</feature>
<dbReference type="Proteomes" id="UP001209854">
    <property type="component" value="Unassembled WGS sequence"/>
</dbReference>
<dbReference type="PRINTS" id="PR01084">
    <property type="entry name" value="NAHEXCHNGR"/>
</dbReference>
<keyword evidence="9" id="KW-0406">Ion transport</keyword>
<feature type="transmembrane region" description="Helical" evidence="12">
    <location>
        <begin position="6"/>
        <end position="27"/>
    </location>
</feature>
<name>A0ABT3MY13_9GAMM</name>
<comment type="subcellular location">
    <subcellularLocation>
        <location evidence="1">Cell membrane</location>
        <topology evidence="1">Multi-pass membrane protein</topology>
    </subcellularLocation>
</comment>
<dbReference type="PANTHER" id="PTHR10110">
    <property type="entry name" value="SODIUM/HYDROGEN EXCHANGER"/>
    <property type="match status" value="1"/>
</dbReference>
<feature type="transmembrane region" description="Helical" evidence="12">
    <location>
        <begin position="166"/>
        <end position="191"/>
    </location>
</feature>
<evidence type="ECO:0000256" key="9">
    <source>
        <dbReference type="ARBA" id="ARBA00023065"/>
    </source>
</evidence>
<dbReference type="InterPro" id="IPR006153">
    <property type="entry name" value="Cation/H_exchanger_TM"/>
</dbReference>
<feature type="transmembrane region" description="Helical" evidence="12">
    <location>
        <begin position="231"/>
        <end position="263"/>
    </location>
</feature>
<evidence type="ECO:0000256" key="12">
    <source>
        <dbReference type="SAM" id="Phobius"/>
    </source>
</evidence>
<keyword evidence="8" id="KW-0915">Sodium</keyword>
<feature type="transmembrane region" description="Helical" evidence="12">
    <location>
        <begin position="283"/>
        <end position="301"/>
    </location>
</feature>
<feature type="transmembrane region" description="Helical" evidence="12">
    <location>
        <begin position="389"/>
        <end position="409"/>
    </location>
</feature>
<keyword evidence="6 12" id="KW-0812">Transmembrane</keyword>
<evidence type="ECO:0000256" key="3">
    <source>
        <dbReference type="ARBA" id="ARBA00022448"/>
    </source>
</evidence>
<evidence type="ECO:0000313" key="14">
    <source>
        <dbReference type="EMBL" id="MCW7554269.1"/>
    </source>
</evidence>
<feature type="transmembrane region" description="Helical" evidence="12">
    <location>
        <begin position="67"/>
        <end position="84"/>
    </location>
</feature>
<feature type="transmembrane region" description="Helical" evidence="12">
    <location>
        <begin position="197"/>
        <end position="219"/>
    </location>
</feature>
<keyword evidence="3" id="KW-0813">Transport</keyword>
<dbReference type="PANTHER" id="PTHR10110:SF195">
    <property type="entry name" value="NA(+)_H(+) ANTIPORTER NHAS2"/>
    <property type="match status" value="1"/>
</dbReference>
<gene>
    <name evidence="14" type="ORF">NX722_16920</name>
</gene>
<comment type="similarity">
    <text evidence="2">Belongs to the monovalent cation:proton antiporter 1 (CPA1) transporter (TC 2.A.36) family.</text>
</comment>
<dbReference type="RefSeq" id="WP_262564002.1">
    <property type="nucleotide sequence ID" value="NZ_JAPFCC010000001.1"/>
</dbReference>
<keyword evidence="11" id="KW-0739">Sodium transport</keyword>